<dbReference type="PANTHER" id="PTHR30572">
    <property type="entry name" value="MEMBRANE COMPONENT OF TRANSPORTER-RELATED"/>
    <property type="match status" value="1"/>
</dbReference>
<keyword evidence="5 6" id="KW-0472">Membrane</keyword>
<dbReference type="Pfam" id="PF12704">
    <property type="entry name" value="MacB_PCD"/>
    <property type="match status" value="2"/>
</dbReference>
<comment type="subcellular location">
    <subcellularLocation>
        <location evidence="1">Cell membrane</location>
        <topology evidence="1">Multi-pass membrane protein</topology>
    </subcellularLocation>
</comment>
<proteinExistence type="predicted"/>
<feature type="domain" description="ABC3 transporter permease C-terminal" evidence="7">
    <location>
        <begin position="764"/>
        <end position="878"/>
    </location>
</feature>
<evidence type="ECO:0000256" key="1">
    <source>
        <dbReference type="ARBA" id="ARBA00004651"/>
    </source>
</evidence>
<feature type="transmembrane region" description="Helical" evidence="6">
    <location>
        <begin position="381"/>
        <end position="400"/>
    </location>
</feature>
<feature type="domain" description="ABC3 transporter permease C-terminal" evidence="7">
    <location>
        <begin position="384"/>
        <end position="500"/>
    </location>
</feature>
<keyword evidence="2" id="KW-1003">Cell membrane</keyword>
<dbReference type="InterPro" id="IPR003838">
    <property type="entry name" value="ABC3_permease_C"/>
</dbReference>
<evidence type="ECO:0000256" key="3">
    <source>
        <dbReference type="ARBA" id="ARBA00022692"/>
    </source>
</evidence>
<evidence type="ECO:0000259" key="7">
    <source>
        <dbReference type="Pfam" id="PF02687"/>
    </source>
</evidence>
<feature type="transmembrane region" description="Helical" evidence="6">
    <location>
        <begin position="518"/>
        <end position="542"/>
    </location>
</feature>
<name>A0ABZ0ISS7_9BACT</name>
<dbReference type="Proteomes" id="UP001302349">
    <property type="component" value="Chromosome"/>
</dbReference>
<accession>A0ABZ0ISS7</accession>
<feature type="transmembrane region" description="Helical" evidence="6">
    <location>
        <begin position="101"/>
        <end position="125"/>
    </location>
</feature>
<feature type="domain" description="MacB-like periplasmic core" evidence="8">
    <location>
        <begin position="530"/>
        <end position="723"/>
    </location>
</feature>
<feature type="transmembrane region" description="Helical" evidence="6">
    <location>
        <begin position="761"/>
        <end position="784"/>
    </location>
</feature>
<organism evidence="9 10">
    <name type="scientific">Imperialibacter roseus</name>
    <dbReference type="NCBI Taxonomy" id="1324217"/>
    <lineage>
        <taxon>Bacteria</taxon>
        <taxon>Pseudomonadati</taxon>
        <taxon>Bacteroidota</taxon>
        <taxon>Cytophagia</taxon>
        <taxon>Cytophagales</taxon>
        <taxon>Flammeovirgaceae</taxon>
        <taxon>Imperialibacter</taxon>
    </lineage>
</organism>
<evidence type="ECO:0000313" key="10">
    <source>
        <dbReference type="Proteomes" id="UP001302349"/>
    </source>
</evidence>
<keyword evidence="3 6" id="KW-0812">Transmembrane</keyword>
<feature type="transmembrane region" description="Helical" evidence="6">
    <location>
        <begin position="471"/>
        <end position="497"/>
    </location>
</feature>
<evidence type="ECO:0000256" key="4">
    <source>
        <dbReference type="ARBA" id="ARBA00022989"/>
    </source>
</evidence>
<evidence type="ECO:0000313" key="9">
    <source>
        <dbReference type="EMBL" id="WOK07557.1"/>
    </source>
</evidence>
<gene>
    <name evidence="9" type="ORF">RT717_02840</name>
</gene>
<feature type="transmembrane region" description="Helical" evidence="6">
    <location>
        <begin position="805"/>
        <end position="831"/>
    </location>
</feature>
<feature type="domain" description="MacB-like periplasmic core" evidence="8">
    <location>
        <begin position="103"/>
        <end position="333"/>
    </location>
</feature>
<dbReference type="EMBL" id="CP136051">
    <property type="protein sequence ID" value="WOK07557.1"/>
    <property type="molecule type" value="Genomic_DNA"/>
</dbReference>
<dbReference type="Pfam" id="PF02687">
    <property type="entry name" value="FtsX"/>
    <property type="match status" value="2"/>
</dbReference>
<dbReference type="InterPro" id="IPR050250">
    <property type="entry name" value="Macrolide_Exporter_MacB"/>
</dbReference>
<evidence type="ECO:0000256" key="5">
    <source>
        <dbReference type="ARBA" id="ARBA00023136"/>
    </source>
</evidence>
<dbReference type="InterPro" id="IPR047699">
    <property type="entry name" value="Permease_put_prefix"/>
</dbReference>
<keyword evidence="4 6" id="KW-1133">Transmembrane helix</keyword>
<feature type="transmembrane region" description="Helical" evidence="6">
    <location>
        <begin position="429"/>
        <end position="451"/>
    </location>
</feature>
<dbReference type="InterPro" id="IPR025857">
    <property type="entry name" value="MacB_PCD"/>
</dbReference>
<reference evidence="9 10" key="1">
    <citation type="journal article" date="2023" name="Microbiol. Resour. Announc.">
        <title>Complete Genome Sequence of Imperialibacter roseus strain P4T.</title>
        <authorList>
            <person name="Tizabi D.R."/>
            <person name="Bachvaroff T."/>
            <person name="Hill R.T."/>
        </authorList>
    </citation>
    <scope>NUCLEOTIDE SEQUENCE [LARGE SCALE GENOMIC DNA]</scope>
    <source>
        <strain evidence="9 10">P4T</strain>
    </source>
</reference>
<dbReference type="NCBIfam" id="NF038404">
    <property type="entry name" value="perm_prefix_2"/>
    <property type="match status" value="1"/>
</dbReference>
<feature type="transmembrane region" description="Helical" evidence="6">
    <location>
        <begin position="851"/>
        <end position="871"/>
    </location>
</feature>
<keyword evidence="10" id="KW-1185">Reference proteome</keyword>
<dbReference type="RefSeq" id="WP_317490232.1">
    <property type="nucleotide sequence ID" value="NZ_CP136051.1"/>
</dbReference>
<dbReference type="PANTHER" id="PTHR30572:SF18">
    <property type="entry name" value="ABC-TYPE MACROLIDE FAMILY EXPORT SYSTEM PERMEASE COMPONENT 2"/>
    <property type="match status" value="1"/>
</dbReference>
<evidence type="ECO:0000256" key="6">
    <source>
        <dbReference type="SAM" id="Phobius"/>
    </source>
</evidence>
<evidence type="ECO:0000259" key="8">
    <source>
        <dbReference type="Pfam" id="PF12704"/>
    </source>
</evidence>
<sequence length="885" mass="98051">MTSKTKSTHRIRPPRWASKLLEWYCKPSLYEDLQGDLLEYFERNVEKKGMLRAKLIYIVDVLKFFRTYTVQKPQIFKGMNQFILLSNYFKTSVRSMARSKLFTTINVVGLAISMSVGLLLIALLYDIQKIDDFHTNKDRIYRVISKRQVSNGGVSNFATASVLAAERVRQEVPGVEKVVVLNGGLTGDLSLDERAISVAGFFASEEFFDIFSFDLKRGNPGAVLAAPNTVVLTESTAKKLFGDADAVGKTIFFENAGRGNAVADKSEYLVTGIVQDVPQNSHLRFNLLVSYATLEKPGSDASKQDWLKEMMSDNVYVLLDQNNSREVLDRNLERISSEENAAFKNAGTTVTASAQAFNDIVPGPHLINWRGPKLEANTVNILIALVVVIMVSACFNYTNLSIARSLTRAKEVGIRKVVGAGKAHIAGQFIVEAIVISLLSLCLAILLFFPIRNEFLQLNEFASGMVSLSPSPALFLLFGVFAIAIGILAGVVPAVSFSKIKSLHVSGRLSNRPMKGLGLRRTLIVLQYAFSLAFITVATLAYKQFHYSVNFDLAYDTKNVLNIDLQKNNPDVVIEQLRQLNEVEAVAQSFSVMSTGYYWYTQVRYLGDSAYFNFNSIDENYIPLLDHKLLAGSNFHHMAGDVKSAGVIVNEKFIERLGIGSPEEAIGKVVYFNGVKESVLGVVEDFHYGMLDSPVEPFVFRYTPQNYKVVHVKLRDGALLAAMDEISRTWDELDPSHPLKAEFYDQHIEAAYQEYLTMVKVVGFLAIISLSIASLGLLGMVVFTTESRMKEISIRKVLGATEGSLLYLLSRGFVTLLLIAGLLAVPVTTWVFEKKVLSNVIYKAPVGPLELLSGVAFVLVLALIAIGTQTIKAARTNPSQILRNE</sequence>
<protein>
    <submittedName>
        <fullName evidence="9">ABC transporter permease</fullName>
    </submittedName>
</protein>
<evidence type="ECO:0000256" key="2">
    <source>
        <dbReference type="ARBA" id="ARBA00022475"/>
    </source>
</evidence>